<protein>
    <submittedName>
        <fullName evidence="1">Uncharacterized protein</fullName>
    </submittedName>
</protein>
<evidence type="ECO:0000313" key="2">
    <source>
        <dbReference type="Proteomes" id="UP000182025"/>
    </source>
</evidence>
<sequence length="74" mass="7784">MRNQLTTRTTCIPELVYAVEGNLDGHPVELHAWSQGRITLDLGICSLSLSPAAAVELANNLSAALAAVQGVRNA</sequence>
<proteinExistence type="predicted"/>
<reference evidence="2" key="1">
    <citation type="submission" date="2016-10" db="EMBL/GenBank/DDBJ databases">
        <authorList>
            <person name="Varghese N."/>
            <person name="Submissions S."/>
        </authorList>
    </citation>
    <scope>NUCLEOTIDE SEQUENCE [LARGE SCALE GENOMIC DNA]</scope>
    <source>
        <strain evidence="2">JCM 15604</strain>
    </source>
</reference>
<organism evidence="1 2">
    <name type="scientific">Ectopseudomonas toyotomiensis</name>
    <dbReference type="NCBI Taxonomy" id="554344"/>
    <lineage>
        <taxon>Bacteria</taxon>
        <taxon>Pseudomonadati</taxon>
        <taxon>Pseudomonadota</taxon>
        <taxon>Gammaproteobacteria</taxon>
        <taxon>Pseudomonadales</taxon>
        <taxon>Pseudomonadaceae</taxon>
        <taxon>Ectopseudomonas</taxon>
    </lineage>
</organism>
<accession>A0A1I5X9L1</accession>
<name>A0A1I5X9L1_9GAMM</name>
<gene>
    <name evidence="1" type="ORF">SAMN05216177_11092</name>
</gene>
<keyword evidence="2" id="KW-1185">Reference proteome</keyword>
<evidence type="ECO:0000313" key="1">
    <source>
        <dbReference type="EMBL" id="SFQ28669.1"/>
    </source>
</evidence>
<dbReference type="EMBL" id="FOXK01000010">
    <property type="protein sequence ID" value="SFQ28669.1"/>
    <property type="molecule type" value="Genomic_DNA"/>
</dbReference>
<dbReference type="AlphaFoldDB" id="A0A1I5X9L1"/>
<dbReference type="OrthoDB" id="7025713at2"/>
<dbReference type="RefSeq" id="WP_074917829.1">
    <property type="nucleotide sequence ID" value="NZ_FOXK01000010.1"/>
</dbReference>
<dbReference type="Proteomes" id="UP000182025">
    <property type="component" value="Unassembled WGS sequence"/>
</dbReference>